<feature type="non-terminal residue" evidence="7">
    <location>
        <position position="51"/>
    </location>
</feature>
<reference evidence="7 8" key="1">
    <citation type="submission" date="2018-11" db="EMBL/GenBank/DDBJ databases">
        <title>Genomic profiling of Staphylococcus species from a Poultry farm system in KwaZulu-Natal, South Africa.</title>
        <authorList>
            <person name="Amoako D.G."/>
            <person name="Somboro A.M."/>
            <person name="Abia A.L.K."/>
            <person name="Bester L.A."/>
            <person name="Essack S.Y."/>
        </authorList>
    </citation>
    <scope>NUCLEOTIDE SEQUENCE [LARGE SCALE GENOMIC DNA]</scope>
    <source>
        <strain evidence="7 8">SA11</strain>
    </source>
</reference>
<keyword evidence="5 7" id="KW-0418">Kinase</keyword>
<evidence type="ECO:0000256" key="5">
    <source>
        <dbReference type="ARBA" id="ARBA00022777"/>
    </source>
</evidence>
<proteinExistence type="inferred from homology"/>
<evidence type="ECO:0000256" key="6">
    <source>
        <dbReference type="ARBA" id="ARBA00022840"/>
    </source>
</evidence>
<dbReference type="GO" id="GO:0047761">
    <property type="term" value="F:butyrate kinase activity"/>
    <property type="evidence" value="ECO:0007669"/>
    <property type="project" value="UniProtKB-EC"/>
</dbReference>
<dbReference type="InterPro" id="IPR023865">
    <property type="entry name" value="Aliphatic_acid_kinase_CS"/>
</dbReference>
<evidence type="ECO:0000256" key="3">
    <source>
        <dbReference type="ARBA" id="ARBA00022679"/>
    </source>
</evidence>
<sequence length="51" mass="5693">MSQILIINLGSTSSKVAVFNNKVCVAEELLQHDISITQLSLLEQETYRVKS</sequence>
<organism evidence="7 8">
    <name type="scientific">Staphylococcus condimenti</name>
    <dbReference type="NCBI Taxonomy" id="70255"/>
    <lineage>
        <taxon>Bacteria</taxon>
        <taxon>Bacillati</taxon>
        <taxon>Bacillota</taxon>
        <taxon>Bacilli</taxon>
        <taxon>Bacillales</taxon>
        <taxon>Staphylococcaceae</taxon>
        <taxon>Staphylococcus</taxon>
    </lineage>
</organism>
<comment type="caution">
    <text evidence="7">The sequence shown here is derived from an EMBL/GenBank/DDBJ whole genome shotgun (WGS) entry which is preliminary data.</text>
</comment>
<dbReference type="Proteomes" id="UP000293854">
    <property type="component" value="Unassembled WGS sequence"/>
</dbReference>
<name>A0A4Q7CII2_9STAP</name>
<comment type="similarity">
    <text evidence="1">Belongs to the acetokinase family.</text>
</comment>
<accession>A0A4Q7CII2</accession>
<dbReference type="EMBL" id="RQTE01000557">
    <property type="protein sequence ID" value="RZH98901.1"/>
    <property type="molecule type" value="Genomic_DNA"/>
</dbReference>
<dbReference type="AlphaFoldDB" id="A0A4Q7CII2"/>
<dbReference type="InterPro" id="IPR043129">
    <property type="entry name" value="ATPase_NBD"/>
</dbReference>
<evidence type="ECO:0000313" key="8">
    <source>
        <dbReference type="Proteomes" id="UP000293854"/>
    </source>
</evidence>
<dbReference type="PROSITE" id="PS01075">
    <property type="entry name" value="ACETATE_KINASE_1"/>
    <property type="match status" value="1"/>
</dbReference>
<gene>
    <name evidence="7" type="ORF">EIG99_14065</name>
</gene>
<evidence type="ECO:0000256" key="1">
    <source>
        <dbReference type="ARBA" id="ARBA00008748"/>
    </source>
</evidence>
<evidence type="ECO:0000256" key="4">
    <source>
        <dbReference type="ARBA" id="ARBA00022741"/>
    </source>
</evidence>
<dbReference type="Gene3D" id="3.30.420.40">
    <property type="match status" value="1"/>
</dbReference>
<keyword evidence="6" id="KW-0067">ATP-binding</keyword>
<evidence type="ECO:0000256" key="2">
    <source>
        <dbReference type="ARBA" id="ARBA00013069"/>
    </source>
</evidence>
<evidence type="ECO:0000313" key="7">
    <source>
        <dbReference type="EMBL" id="RZH98901.1"/>
    </source>
</evidence>
<keyword evidence="3 7" id="KW-0808">Transferase</keyword>
<keyword evidence="4" id="KW-0547">Nucleotide-binding</keyword>
<protein>
    <recommendedName>
        <fullName evidence="2">butyrate kinase</fullName>
        <ecNumber evidence="2">2.7.2.7</ecNumber>
    </recommendedName>
</protein>
<dbReference type="EC" id="2.7.2.7" evidence="2"/>
<dbReference type="SUPFAM" id="SSF53067">
    <property type="entry name" value="Actin-like ATPase domain"/>
    <property type="match status" value="1"/>
</dbReference>
<dbReference type="GO" id="GO:0005524">
    <property type="term" value="F:ATP binding"/>
    <property type="evidence" value="ECO:0007669"/>
    <property type="project" value="UniProtKB-KW"/>
</dbReference>